<evidence type="ECO:0000313" key="3">
    <source>
        <dbReference type="Proteomes" id="UP000198788"/>
    </source>
</evidence>
<protein>
    <submittedName>
        <fullName evidence="2">Phage recombination protein Bet</fullName>
    </submittedName>
</protein>
<dbReference type="STRING" id="871741.SAMN05192570_1219"/>
<reference evidence="3" key="1">
    <citation type="submission" date="2016-10" db="EMBL/GenBank/DDBJ databases">
        <authorList>
            <person name="Varghese N."/>
            <person name="Submissions S."/>
        </authorList>
    </citation>
    <scope>NUCLEOTIDE SEQUENCE [LARGE SCALE GENOMIC DNA]</scope>
    <source>
        <strain evidence="3">CGMCC 1.10683</strain>
    </source>
</reference>
<evidence type="ECO:0000256" key="1">
    <source>
        <dbReference type="SAM" id="MobiDB-lite"/>
    </source>
</evidence>
<sequence>MTEQTAVVNLERQPRSVLVDMSTRYGMEPAAFEATVRATVCKGQVSREEFAAFLLVAKEYRLNPLTKEIYAFPAKGGGIQPIVSIDGWARIINERPELDGIEFDDMIVDGELFAVTCKIHRKDRSMPVCVTEYLSECKRATDVWKQWPARMLRHKALIQCARYAFGFSGIVDPDEFERMESVRDVTPRRGPDLAARLAAPADDHPAEGFTAVNSEPAEHASPLGDDDIPTFDAEEVGASEGQGAEAPAGDDDGFPGDR</sequence>
<dbReference type="NCBIfam" id="TIGR01913">
    <property type="entry name" value="bet_lambda"/>
    <property type="match status" value="1"/>
</dbReference>
<accession>A0A1I6PRM8</accession>
<evidence type="ECO:0000313" key="2">
    <source>
        <dbReference type="EMBL" id="SFS42874.1"/>
    </source>
</evidence>
<dbReference type="GO" id="GO:0006310">
    <property type="term" value="P:DNA recombination"/>
    <property type="evidence" value="ECO:0007669"/>
    <property type="project" value="InterPro"/>
</dbReference>
<feature type="compositionally biased region" description="Acidic residues" evidence="1">
    <location>
        <begin position="224"/>
        <end position="237"/>
    </location>
</feature>
<dbReference type="RefSeq" id="WP_218151417.1">
    <property type="nucleotide sequence ID" value="NZ_FOZV01000002.1"/>
</dbReference>
<feature type="region of interest" description="Disordered" evidence="1">
    <location>
        <begin position="200"/>
        <end position="258"/>
    </location>
</feature>
<dbReference type="EMBL" id="FOZV01000002">
    <property type="protein sequence ID" value="SFS42874.1"/>
    <property type="molecule type" value="Genomic_DNA"/>
</dbReference>
<dbReference type="InterPro" id="IPR018330">
    <property type="entry name" value="RecT_fam"/>
</dbReference>
<dbReference type="GO" id="GO:0003677">
    <property type="term" value="F:DNA binding"/>
    <property type="evidence" value="ECO:0007669"/>
    <property type="project" value="InterPro"/>
</dbReference>
<organism evidence="2 3">
    <name type="scientific">Brevundimonas viscosa</name>
    <dbReference type="NCBI Taxonomy" id="871741"/>
    <lineage>
        <taxon>Bacteria</taxon>
        <taxon>Pseudomonadati</taxon>
        <taxon>Pseudomonadota</taxon>
        <taxon>Alphaproteobacteria</taxon>
        <taxon>Caulobacterales</taxon>
        <taxon>Caulobacteraceae</taxon>
        <taxon>Brevundimonas</taxon>
    </lineage>
</organism>
<dbReference type="AlphaFoldDB" id="A0A1I6PRM8"/>
<name>A0A1I6PRM8_9CAUL</name>
<proteinExistence type="predicted"/>
<feature type="compositionally biased region" description="Acidic residues" evidence="1">
    <location>
        <begin position="248"/>
        <end position="258"/>
    </location>
</feature>
<dbReference type="InterPro" id="IPR010183">
    <property type="entry name" value="Phage_lambda_Bet"/>
</dbReference>
<dbReference type="Proteomes" id="UP000198788">
    <property type="component" value="Unassembled WGS sequence"/>
</dbReference>
<gene>
    <name evidence="2" type="ORF">SAMN05192570_1219</name>
</gene>
<keyword evidence="3" id="KW-1185">Reference proteome</keyword>
<dbReference type="Pfam" id="PF03837">
    <property type="entry name" value="RecT"/>
    <property type="match status" value="1"/>
</dbReference>